<keyword evidence="3" id="KW-0223">Dioxygenase</keyword>
<organism evidence="7 8">
    <name type="scientific">Triparma verrucosa</name>
    <dbReference type="NCBI Taxonomy" id="1606542"/>
    <lineage>
        <taxon>Eukaryota</taxon>
        <taxon>Sar</taxon>
        <taxon>Stramenopiles</taxon>
        <taxon>Ochrophyta</taxon>
        <taxon>Bolidophyceae</taxon>
        <taxon>Parmales</taxon>
        <taxon>Triparmaceae</taxon>
        <taxon>Triparma</taxon>
    </lineage>
</organism>
<dbReference type="GO" id="GO:0016706">
    <property type="term" value="F:2-oxoglutarate-dependent dioxygenase activity"/>
    <property type="evidence" value="ECO:0007669"/>
    <property type="project" value="TreeGrafter"/>
</dbReference>
<dbReference type="AlphaFoldDB" id="A0A9W7B9P3"/>
<gene>
    <name evidence="7" type="ORF">TrVE_jg2138</name>
</gene>
<dbReference type="EMBL" id="BRXX01000020">
    <property type="protein sequence ID" value="GMH82838.1"/>
    <property type="molecule type" value="Genomic_DNA"/>
</dbReference>
<dbReference type="InterPro" id="IPR003819">
    <property type="entry name" value="TauD/TfdA-like"/>
</dbReference>
<comment type="similarity">
    <text evidence="1">Belongs to the TfdA dioxygenase family.</text>
</comment>
<evidence type="ECO:0000256" key="2">
    <source>
        <dbReference type="ARBA" id="ARBA00022723"/>
    </source>
</evidence>
<name>A0A9W7B9P3_9STRA</name>
<dbReference type="Pfam" id="PF02668">
    <property type="entry name" value="TauD"/>
    <property type="match status" value="1"/>
</dbReference>
<evidence type="ECO:0000313" key="7">
    <source>
        <dbReference type="EMBL" id="GMH82838.1"/>
    </source>
</evidence>
<dbReference type="Gene3D" id="3.60.130.10">
    <property type="entry name" value="Clavaminate synthase-like"/>
    <property type="match status" value="1"/>
</dbReference>
<sequence>MICRAIAPAIVGGTRIASRRGLSSVRALTPAVGATLSLEDLGLSLSSPEDHSAAAEAVHRVVMDHGVCFLRRGDNNNNNVEDDEDDKALVSFARRLGELEKPHPIYSPDSTSPLAVVAHDAEHPPDGAEWHTDCSWSEAPPFASVLWPRLLPATGGGDTLWLSTSAAFESLPQGMQSDLRSLEAVHDMGSFRNAYAANGGGAAGIAEGHARFGSAIYPVVRAHPVTGRECLFVNESFTASVVGLMADESRRLLSYLFDHMQRPDYQCRWRWQLGDVAIWDNRSTQHYACADYAGYSRRMHRVTVLDDRIGGT</sequence>
<proteinExistence type="inferred from homology"/>
<dbReference type="Proteomes" id="UP001165160">
    <property type="component" value="Unassembled WGS sequence"/>
</dbReference>
<keyword evidence="8" id="KW-1185">Reference proteome</keyword>
<dbReference type="GO" id="GO:0046872">
    <property type="term" value="F:metal ion binding"/>
    <property type="evidence" value="ECO:0007669"/>
    <property type="project" value="UniProtKB-KW"/>
</dbReference>
<evidence type="ECO:0000256" key="1">
    <source>
        <dbReference type="ARBA" id="ARBA00005896"/>
    </source>
</evidence>
<evidence type="ECO:0000256" key="4">
    <source>
        <dbReference type="ARBA" id="ARBA00023002"/>
    </source>
</evidence>
<dbReference type="SUPFAM" id="SSF51197">
    <property type="entry name" value="Clavaminate synthase-like"/>
    <property type="match status" value="1"/>
</dbReference>
<comment type="caution">
    <text evidence="7">The sequence shown here is derived from an EMBL/GenBank/DDBJ whole genome shotgun (WGS) entry which is preliminary data.</text>
</comment>
<evidence type="ECO:0000256" key="5">
    <source>
        <dbReference type="ARBA" id="ARBA00023004"/>
    </source>
</evidence>
<evidence type="ECO:0000313" key="8">
    <source>
        <dbReference type="Proteomes" id="UP001165160"/>
    </source>
</evidence>
<keyword evidence="4" id="KW-0560">Oxidoreductase</keyword>
<keyword evidence="5" id="KW-0408">Iron</keyword>
<evidence type="ECO:0000259" key="6">
    <source>
        <dbReference type="Pfam" id="PF02668"/>
    </source>
</evidence>
<accession>A0A9W7B9P3</accession>
<protein>
    <recommendedName>
        <fullName evidence="6">TauD/TfdA-like domain-containing protein</fullName>
    </recommendedName>
</protein>
<dbReference type="GO" id="GO:0005737">
    <property type="term" value="C:cytoplasm"/>
    <property type="evidence" value="ECO:0007669"/>
    <property type="project" value="TreeGrafter"/>
</dbReference>
<dbReference type="PANTHER" id="PTHR30468:SF1">
    <property type="entry name" value="ALPHA-KETOGLUTARATE-DEPENDENT SULFONATE DIOXYGENASE"/>
    <property type="match status" value="1"/>
</dbReference>
<dbReference type="PANTHER" id="PTHR30468">
    <property type="entry name" value="ALPHA-KETOGLUTARATE-DEPENDENT SULFONATE DIOXYGENASE"/>
    <property type="match status" value="1"/>
</dbReference>
<dbReference type="InterPro" id="IPR051323">
    <property type="entry name" value="AtsK-like"/>
</dbReference>
<evidence type="ECO:0000256" key="3">
    <source>
        <dbReference type="ARBA" id="ARBA00022964"/>
    </source>
</evidence>
<feature type="domain" description="TauD/TfdA-like" evidence="6">
    <location>
        <begin position="25"/>
        <end position="303"/>
    </location>
</feature>
<reference evidence="8" key="1">
    <citation type="journal article" date="2023" name="Commun. Biol.">
        <title>Genome analysis of Parmales, the sister group of diatoms, reveals the evolutionary specialization of diatoms from phago-mixotrophs to photoautotrophs.</title>
        <authorList>
            <person name="Ban H."/>
            <person name="Sato S."/>
            <person name="Yoshikawa S."/>
            <person name="Yamada K."/>
            <person name="Nakamura Y."/>
            <person name="Ichinomiya M."/>
            <person name="Sato N."/>
            <person name="Blanc-Mathieu R."/>
            <person name="Endo H."/>
            <person name="Kuwata A."/>
            <person name="Ogata H."/>
        </authorList>
    </citation>
    <scope>NUCLEOTIDE SEQUENCE [LARGE SCALE GENOMIC DNA]</scope>
    <source>
        <strain evidence="8">NIES 3699</strain>
    </source>
</reference>
<dbReference type="InterPro" id="IPR042098">
    <property type="entry name" value="TauD-like_sf"/>
</dbReference>
<keyword evidence="2" id="KW-0479">Metal-binding</keyword>